<proteinExistence type="predicted"/>
<dbReference type="Proteomes" id="UP000002668">
    <property type="component" value="Genome"/>
</dbReference>
<evidence type="ECO:0000313" key="2">
    <source>
        <dbReference type="Proteomes" id="UP000002668"/>
    </source>
</evidence>
<dbReference type="AlphaFoldDB" id="E5ABG6"/>
<dbReference type="EMBL" id="FP929138">
    <property type="protein sequence ID" value="CBY01007.1"/>
    <property type="molecule type" value="Genomic_DNA"/>
</dbReference>
<name>E5ABG6_LEPMJ</name>
<organism evidence="2">
    <name type="scientific">Leptosphaeria maculans (strain JN3 / isolate v23.1.3 / race Av1-4-5-6-7-8)</name>
    <name type="common">Blackleg fungus</name>
    <name type="synonym">Phoma lingam</name>
    <dbReference type="NCBI Taxonomy" id="985895"/>
    <lineage>
        <taxon>Eukaryota</taxon>
        <taxon>Fungi</taxon>
        <taxon>Dikarya</taxon>
        <taxon>Ascomycota</taxon>
        <taxon>Pezizomycotina</taxon>
        <taxon>Dothideomycetes</taxon>
        <taxon>Pleosporomycetidae</taxon>
        <taxon>Pleosporales</taxon>
        <taxon>Pleosporineae</taxon>
        <taxon>Leptosphaeriaceae</taxon>
        <taxon>Plenodomus</taxon>
        <taxon>Plenodomus lingam/Leptosphaeria maculans species complex</taxon>
    </lineage>
</organism>
<dbReference type="InParanoid" id="E5ABG6"/>
<gene>
    <name evidence="1" type="ORF">LEMA_uP021370.1</name>
</gene>
<accession>E5ABG6</accession>
<evidence type="ECO:0000313" key="1">
    <source>
        <dbReference type="EMBL" id="CBY01007.1"/>
    </source>
</evidence>
<sequence>MLVPEQEALRLITTGEQKFNANAYENMSLDTIRVAGETPAFCIPSLTTHGFRFKILIIR</sequence>
<reference evidence="2" key="1">
    <citation type="journal article" date="2011" name="Nat. Commun.">
        <title>Effector diversification within compartments of the Leptosphaeria maculans genome affected by Repeat-Induced Point mutations.</title>
        <authorList>
            <person name="Rouxel T."/>
            <person name="Grandaubert J."/>
            <person name="Hane J.K."/>
            <person name="Hoede C."/>
            <person name="van de Wouw A.P."/>
            <person name="Couloux A."/>
            <person name="Dominguez V."/>
            <person name="Anthouard V."/>
            <person name="Bally P."/>
            <person name="Bourras S."/>
            <person name="Cozijnsen A.J."/>
            <person name="Ciuffetti L.M."/>
            <person name="Degrave A."/>
            <person name="Dilmaghani A."/>
            <person name="Duret L."/>
            <person name="Fudal I."/>
            <person name="Goodwin S.B."/>
            <person name="Gout L."/>
            <person name="Glaser N."/>
            <person name="Linglin J."/>
            <person name="Kema G.H.J."/>
            <person name="Lapalu N."/>
            <person name="Lawrence C.B."/>
            <person name="May K."/>
            <person name="Meyer M."/>
            <person name="Ollivier B."/>
            <person name="Poulain J."/>
            <person name="Schoch C.L."/>
            <person name="Simon A."/>
            <person name="Spatafora J.W."/>
            <person name="Stachowiak A."/>
            <person name="Turgeon B.G."/>
            <person name="Tyler B.M."/>
            <person name="Vincent D."/>
            <person name="Weissenbach J."/>
            <person name="Amselem J."/>
            <person name="Quesneville H."/>
            <person name="Oliver R.P."/>
            <person name="Wincker P."/>
            <person name="Balesdent M.-H."/>
            <person name="Howlett B.J."/>
        </authorList>
    </citation>
    <scope>NUCLEOTIDE SEQUENCE [LARGE SCALE GENOMIC DNA]</scope>
    <source>
        <strain evidence="2">JN3 / isolate v23.1.3 / race Av1-4-5-6-7-8</strain>
    </source>
</reference>
<dbReference type="VEuPathDB" id="FungiDB:LEMA_uP021370.1"/>
<keyword evidence="2" id="KW-1185">Reference proteome</keyword>
<protein>
    <submittedName>
        <fullName evidence="1">Predicted protein</fullName>
    </submittedName>
</protein>
<dbReference type="HOGENOM" id="CLU_2961246_0_0_1"/>